<dbReference type="Proteomes" id="UP000199064">
    <property type="component" value="Unassembled WGS sequence"/>
</dbReference>
<evidence type="ECO:0008006" key="3">
    <source>
        <dbReference type="Google" id="ProtNLM"/>
    </source>
</evidence>
<dbReference type="EMBL" id="FNSL01000001">
    <property type="protein sequence ID" value="SEB41063.1"/>
    <property type="molecule type" value="Genomic_DNA"/>
</dbReference>
<accession>A0A1H4J483</accession>
<evidence type="ECO:0000313" key="2">
    <source>
        <dbReference type="Proteomes" id="UP000199064"/>
    </source>
</evidence>
<name>A0A1H4J483_9HYPH</name>
<dbReference type="AlphaFoldDB" id="A0A1H4J483"/>
<evidence type="ECO:0000313" key="1">
    <source>
        <dbReference type="EMBL" id="SEB41063.1"/>
    </source>
</evidence>
<sequence length="218" mass="22991">MSENAQSNRRDRLEALLPFFLNGTLSGAELREVEEWLASDPQAMASLAEAEGEYSATVADNEAVHPPADALARFSEALAEEAGPERAVRPSLRERLAGLLPSLPVQAAWVAAGLALAILVGQTVWLNLSQTEQYSVAGADREDAPFAFVTFAADASMVDVSALLEASGAEIAAGPLPGGLYRVLVPAETAEQYDAIVAGLEKAEFVETVVIGRRPGDD</sequence>
<organism evidence="1 2">
    <name type="scientific">Nitratireductor aquibiodomus</name>
    <dbReference type="NCBI Taxonomy" id="204799"/>
    <lineage>
        <taxon>Bacteria</taxon>
        <taxon>Pseudomonadati</taxon>
        <taxon>Pseudomonadota</taxon>
        <taxon>Alphaproteobacteria</taxon>
        <taxon>Hyphomicrobiales</taxon>
        <taxon>Phyllobacteriaceae</taxon>
        <taxon>Nitratireductor</taxon>
    </lineage>
</organism>
<dbReference type="RefSeq" id="WP_090327118.1">
    <property type="nucleotide sequence ID" value="NZ_FNSL01000001.1"/>
</dbReference>
<protein>
    <recommendedName>
        <fullName evidence="3">Anti-sigma factor</fullName>
    </recommendedName>
</protein>
<gene>
    <name evidence="1" type="ORF">SAMN05216452_0981</name>
</gene>
<reference evidence="2" key="1">
    <citation type="submission" date="2016-10" db="EMBL/GenBank/DDBJ databases">
        <authorList>
            <person name="Varghese N."/>
            <person name="Submissions S."/>
        </authorList>
    </citation>
    <scope>NUCLEOTIDE SEQUENCE [LARGE SCALE GENOMIC DNA]</scope>
    <source>
        <strain evidence="2">ES.061</strain>
    </source>
</reference>
<proteinExistence type="predicted"/>
<keyword evidence="2" id="KW-1185">Reference proteome</keyword>